<dbReference type="Pfam" id="PF00078">
    <property type="entry name" value="RVT_1"/>
    <property type="match status" value="1"/>
</dbReference>
<keyword evidence="7" id="KW-0695">RNA-directed DNA polymerase</keyword>
<dbReference type="InterPro" id="IPR000477">
    <property type="entry name" value="RT_dom"/>
</dbReference>
<keyword evidence="2" id="KW-0808">Transferase</keyword>
<dbReference type="FunFam" id="3.10.10.10:FF:000007">
    <property type="entry name" value="Retrovirus-related Pol polyprotein from transposon 17.6-like Protein"/>
    <property type="match status" value="1"/>
</dbReference>
<dbReference type="EMBL" id="CDMZ01002268">
    <property type="protein sequence ID" value="CEM41595.1"/>
    <property type="molecule type" value="Genomic_DNA"/>
</dbReference>
<dbReference type="PROSITE" id="PS50878">
    <property type="entry name" value="RT_POL"/>
    <property type="match status" value="1"/>
</dbReference>
<sequence length="230" mass="26426">MGSACCAGEEARWEHRVTRFCLDFRRLNKVTKRDLFPLPRIQETLDKLAGSSVFSAFDYTSGFHQLLLKPEDREKTAFITSFGLYEFLCMPFGLVNAPSEFQRAMTLVLAALPCEIAMVYIDDVIVFSRSHPEHLRDLREIFQLLRAAGLKLRLEKAQIGKSEVEYLGYSVSARGTKSCPSKKNTEKIRKWPTPTDRPSLRTFVYLCNYYRGFVQKFAQIAHPLIELLKS</sequence>
<evidence type="ECO:0000256" key="6">
    <source>
        <dbReference type="ARBA" id="ARBA00022801"/>
    </source>
</evidence>
<dbReference type="InterPro" id="IPR051320">
    <property type="entry name" value="Viral_Replic_Matur_Polypro"/>
</dbReference>
<dbReference type="PANTHER" id="PTHR33064:SF37">
    <property type="entry name" value="RIBONUCLEASE H"/>
    <property type="match status" value="1"/>
</dbReference>
<organism evidence="9">
    <name type="scientific">Chromera velia CCMP2878</name>
    <dbReference type="NCBI Taxonomy" id="1169474"/>
    <lineage>
        <taxon>Eukaryota</taxon>
        <taxon>Sar</taxon>
        <taxon>Alveolata</taxon>
        <taxon>Colpodellida</taxon>
        <taxon>Chromeraceae</taxon>
        <taxon>Chromera</taxon>
    </lineage>
</organism>
<dbReference type="VEuPathDB" id="CryptoDB:Cvel_6286"/>
<dbReference type="SUPFAM" id="SSF56672">
    <property type="entry name" value="DNA/RNA polymerases"/>
    <property type="match status" value="1"/>
</dbReference>
<dbReference type="PANTHER" id="PTHR33064">
    <property type="entry name" value="POL PROTEIN"/>
    <property type="match status" value="1"/>
</dbReference>
<evidence type="ECO:0000256" key="4">
    <source>
        <dbReference type="ARBA" id="ARBA00022722"/>
    </source>
</evidence>
<evidence type="ECO:0000256" key="2">
    <source>
        <dbReference type="ARBA" id="ARBA00022679"/>
    </source>
</evidence>
<dbReference type="InterPro" id="IPR043502">
    <property type="entry name" value="DNA/RNA_pol_sf"/>
</dbReference>
<dbReference type="GO" id="GO:0004519">
    <property type="term" value="F:endonuclease activity"/>
    <property type="evidence" value="ECO:0007669"/>
    <property type="project" value="UniProtKB-KW"/>
</dbReference>
<dbReference type="CDD" id="cd01647">
    <property type="entry name" value="RT_LTR"/>
    <property type="match status" value="1"/>
</dbReference>
<evidence type="ECO:0000256" key="5">
    <source>
        <dbReference type="ARBA" id="ARBA00022759"/>
    </source>
</evidence>
<evidence type="ECO:0000256" key="1">
    <source>
        <dbReference type="ARBA" id="ARBA00022670"/>
    </source>
</evidence>
<keyword evidence="6" id="KW-0378">Hydrolase</keyword>
<dbReference type="InterPro" id="IPR043128">
    <property type="entry name" value="Rev_trsase/Diguanyl_cyclase"/>
</dbReference>
<gene>
    <name evidence="9" type="ORF">Cvel_6286</name>
</gene>
<keyword evidence="5" id="KW-0255">Endonuclease</keyword>
<keyword evidence="4" id="KW-0540">Nuclease</keyword>
<proteinExistence type="predicted"/>
<reference evidence="9" key="1">
    <citation type="submission" date="2014-11" db="EMBL/GenBank/DDBJ databases">
        <authorList>
            <person name="Otto D Thomas"/>
            <person name="Naeem Raeece"/>
        </authorList>
    </citation>
    <scope>NUCLEOTIDE SEQUENCE</scope>
</reference>
<dbReference type="Gene3D" id="3.30.70.270">
    <property type="match status" value="3"/>
</dbReference>
<dbReference type="GO" id="GO:0006508">
    <property type="term" value="P:proteolysis"/>
    <property type="evidence" value="ECO:0007669"/>
    <property type="project" value="UniProtKB-KW"/>
</dbReference>
<dbReference type="GO" id="GO:0003964">
    <property type="term" value="F:RNA-directed DNA polymerase activity"/>
    <property type="evidence" value="ECO:0007669"/>
    <property type="project" value="UniProtKB-KW"/>
</dbReference>
<feature type="domain" description="Reverse transcriptase" evidence="8">
    <location>
        <begin position="1"/>
        <end position="171"/>
    </location>
</feature>
<keyword evidence="3" id="KW-0548">Nucleotidyltransferase</keyword>
<name>A0A0G4HC58_9ALVE</name>
<dbReference type="PhylomeDB" id="A0A0G4HC58"/>
<evidence type="ECO:0000256" key="7">
    <source>
        <dbReference type="ARBA" id="ARBA00022918"/>
    </source>
</evidence>
<accession>A0A0G4HC58</accession>
<evidence type="ECO:0000313" key="9">
    <source>
        <dbReference type="EMBL" id="CEM41595.1"/>
    </source>
</evidence>
<keyword evidence="1" id="KW-0645">Protease</keyword>
<evidence type="ECO:0000259" key="8">
    <source>
        <dbReference type="PROSITE" id="PS50878"/>
    </source>
</evidence>
<dbReference type="GO" id="GO:0008233">
    <property type="term" value="F:peptidase activity"/>
    <property type="evidence" value="ECO:0007669"/>
    <property type="project" value="UniProtKB-KW"/>
</dbReference>
<dbReference type="AlphaFoldDB" id="A0A0G4HC58"/>
<evidence type="ECO:0000256" key="3">
    <source>
        <dbReference type="ARBA" id="ARBA00022695"/>
    </source>
</evidence>
<protein>
    <recommendedName>
        <fullName evidence="8">Reverse transcriptase domain-containing protein</fullName>
    </recommendedName>
</protein>